<evidence type="ECO:0000256" key="2">
    <source>
        <dbReference type="ARBA" id="ARBA00008684"/>
    </source>
</evidence>
<dbReference type="PROSITE" id="PS00108">
    <property type="entry name" value="PROTEIN_KINASE_ST"/>
    <property type="match status" value="1"/>
</dbReference>
<evidence type="ECO:0000256" key="12">
    <source>
        <dbReference type="ARBA" id="ARBA00022840"/>
    </source>
</evidence>
<keyword evidence="5" id="KW-0433">Leucine-rich repeat</keyword>
<dbReference type="FunFam" id="3.30.200.20:FF:000015">
    <property type="entry name" value="Somatic embryogenesis receptor kinase 1"/>
    <property type="match status" value="1"/>
</dbReference>
<dbReference type="SUPFAM" id="SSF52058">
    <property type="entry name" value="L domain-like"/>
    <property type="match status" value="1"/>
</dbReference>
<keyword evidence="12 19" id="KW-0067">ATP-binding</keyword>
<dbReference type="PANTHER" id="PTHR48006:SF90">
    <property type="entry name" value="PROTEIN KINASE DOMAIN-CONTAINING PROTEIN"/>
    <property type="match status" value="1"/>
</dbReference>
<dbReference type="Gene3D" id="3.30.200.20">
    <property type="entry name" value="Phosphorylase Kinase, domain 1"/>
    <property type="match status" value="1"/>
</dbReference>
<keyword evidence="11 22" id="KW-0418">Kinase</keyword>
<name>A0AAW2KX56_9LAMI</name>
<evidence type="ECO:0000256" key="19">
    <source>
        <dbReference type="PROSITE-ProRule" id="PRU10141"/>
    </source>
</evidence>
<evidence type="ECO:0000256" key="10">
    <source>
        <dbReference type="ARBA" id="ARBA00022741"/>
    </source>
</evidence>
<dbReference type="FunFam" id="1.10.510.10:FF:000016">
    <property type="entry name" value="Somatic embryogenesis receptor-like kinase 1"/>
    <property type="match status" value="1"/>
</dbReference>
<dbReference type="Gene3D" id="3.80.10.10">
    <property type="entry name" value="Ribonuclease Inhibitor"/>
    <property type="match status" value="1"/>
</dbReference>
<dbReference type="GO" id="GO:0016020">
    <property type="term" value="C:membrane"/>
    <property type="evidence" value="ECO:0007669"/>
    <property type="project" value="UniProtKB-SubCell"/>
</dbReference>
<organism evidence="22">
    <name type="scientific">Sesamum angustifolium</name>
    <dbReference type="NCBI Taxonomy" id="2727405"/>
    <lineage>
        <taxon>Eukaryota</taxon>
        <taxon>Viridiplantae</taxon>
        <taxon>Streptophyta</taxon>
        <taxon>Embryophyta</taxon>
        <taxon>Tracheophyta</taxon>
        <taxon>Spermatophyta</taxon>
        <taxon>Magnoliopsida</taxon>
        <taxon>eudicotyledons</taxon>
        <taxon>Gunneridae</taxon>
        <taxon>Pentapetalae</taxon>
        <taxon>asterids</taxon>
        <taxon>lamiids</taxon>
        <taxon>Lamiales</taxon>
        <taxon>Pedaliaceae</taxon>
        <taxon>Sesamum</taxon>
    </lineage>
</organism>
<dbReference type="InterPro" id="IPR000719">
    <property type="entry name" value="Prot_kinase_dom"/>
</dbReference>
<keyword evidence="9" id="KW-0677">Repeat</keyword>
<dbReference type="PROSITE" id="PS00107">
    <property type="entry name" value="PROTEIN_KINASE_ATP"/>
    <property type="match status" value="1"/>
</dbReference>
<dbReference type="EC" id="2.7.11.1" evidence="3"/>
<dbReference type="InterPro" id="IPR011009">
    <property type="entry name" value="Kinase-like_dom_sf"/>
</dbReference>
<feature type="transmembrane region" description="Helical" evidence="20">
    <location>
        <begin position="178"/>
        <end position="203"/>
    </location>
</feature>
<dbReference type="PROSITE" id="PS50011">
    <property type="entry name" value="PROTEIN_KINASE_DOM"/>
    <property type="match status" value="1"/>
</dbReference>
<evidence type="ECO:0000256" key="7">
    <source>
        <dbReference type="ARBA" id="ARBA00022692"/>
    </source>
</evidence>
<comment type="catalytic activity">
    <reaction evidence="18">
        <text>L-seryl-[protein] + ATP = O-phospho-L-seryl-[protein] + ADP + H(+)</text>
        <dbReference type="Rhea" id="RHEA:17989"/>
        <dbReference type="Rhea" id="RHEA-COMP:9863"/>
        <dbReference type="Rhea" id="RHEA-COMP:11604"/>
        <dbReference type="ChEBI" id="CHEBI:15378"/>
        <dbReference type="ChEBI" id="CHEBI:29999"/>
        <dbReference type="ChEBI" id="CHEBI:30616"/>
        <dbReference type="ChEBI" id="CHEBI:83421"/>
        <dbReference type="ChEBI" id="CHEBI:456216"/>
        <dbReference type="EC" id="2.7.11.1"/>
    </reaction>
</comment>
<dbReference type="InterPro" id="IPR008271">
    <property type="entry name" value="Ser/Thr_kinase_AS"/>
</dbReference>
<dbReference type="Pfam" id="PF08263">
    <property type="entry name" value="LRRNT_2"/>
    <property type="match status" value="1"/>
</dbReference>
<evidence type="ECO:0000256" key="5">
    <source>
        <dbReference type="ARBA" id="ARBA00022614"/>
    </source>
</evidence>
<reference evidence="22" key="1">
    <citation type="submission" date="2020-06" db="EMBL/GenBank/DDBJ databases">
        <authorList>
            <person name="Li T."/>
            <person name="Hu X."/>
            <person name="Zhang T."/>
            <person name="Song X."/>
            <person name="Zhang H."/>
            <person name="Dai N."/>
            <person name="Sheng W."/>
            <person name="Hou X."/>
            <person name="Wei L."/>
        </authorList>
    </citation>
    <scope>NUCLEOTIDE SEQUENCE</scope>
    <source>
        <strain evidence="22">G01</strain>
        <tissue evidence="22">Leaf</tissue>
    </source>
</reference>
<dbReference type="InterPro" id="IPR032675">
    <property type="entry name" value="LRR_dom_sf"/>
</dbReference>
<dbReference type="Pfam" id="PF00069">
    <property type="entry name" value="Pkinase"/>
    <property type="match status" value="1"/>
</dbReference>
<evidence type="ECO:0000256" key="11">
    <source>
        <dbReference type="ARBA" id="ARBA00022777"/>
    </source>
</evidence>
<keyword evidence="14 20" id="KW-0472">Membrane</keyword>
<accession>A0AAW2KX56</accession>
<evidence type="ECO:0000256" key="8">
    <source>
        <dbReference type="ARBA" id="ARBA00022729"/>
    </source>
</evidence>
<feature type="binding site" evidence="19">
    <location>
        <position position="268"/>
    </location>
    <ligand>
        <name>ATP</name>
        <dbReference type="ChEBI" id="CHEBI:30616"/>
    </ligand>
</feature>
<evidence type="ECO:0000256" key="13">
    <source>
        <dbReference type="ARBA" id="ARBA00022989"/>
    </source>
</evidence>
<protein>
    <recommendedName>
        <fullName evidence="3">non-specific serine/threonine protein kinase</fullName>
        <ecNumber evidence="3">2.7.11.1</ecNumber>
    </recommendedName>
</protein>
<evidence type="ECO:0000256" key="1">
    <source>
        <dbReference type="ARBA" id="ARBA00004479"/>
    </source>
</evidence>
<dbReference type="EMBL" id="JACGWK010000016">
    <property type="protein sequence ID" value="KAL0310612.1"/>
    <property type="molecule type" value="Genomic_DNA"/>
</dbReference>
<keyword evidence="16" id="KW-0325">Glycoprotein</keyword>
<evidence type="ECO:0000256" key="3">
    <source>
        <dbReference type="ARBA" id="ARBA00012513"/>
    </source>
</evidence>
<evidence type="ECO:0000256" key="4">
    <source>
        <dbReference type="ARBA" id="ARBA00022527"/>
    </source>
</evidence>
<dbReference type="AlphaFoldDB" id="A0AAW2KX56"/>
<comment type="catalytic activity">
    <reaction evidence="17">
        <text>L-threonyl-[protein] + ATP = O-phospho-L-threonyl-[protein] + ADP + H(+)</text>
        <dbReference type="Rhea" id="RHEA:46608"/>
        <dbReference type="Rhea" id="RHEA-COMP:11060"/>
        <dbReference type="Rhea" id="RHEA-COMP:11605"/>
        <dbReference type="ChEBI" id="CHEBI:15378"/>
        <dbReference type="ChEBI" id="CHEBI:30013"/>
        <dbReference type="ChEBI" id="CHEBI:30616"/>
        <dbReference type="ChEBI" id="CHEBI:61977"/>
        <dbReference type="ChEBI" id="CHEBI:456216"/>
        <dbReference type="EC" id="2.7.11.1"/>
    </reaction>
</comment>
<evidence type="ECO:0000256" key="9">
    <source>
        <dbReference type="ARBA" id="ARBA00022737"/>
    </source>
</evidence>
<dbReference type="PANTHER" id="PTHR48006">
    <property type="entry name" value="LEUCINE-RICH REPEAT-CONTAINING PROTEIN DDB_G0281931-RELATED"/>
    <property type="match status" value="1"/>
</dbReference>
<proteinExistence type="inferred from homology"/>
<dbReference type="Gene3D" id="1.10.510.10">
    <property type="entry name" value="Transferase(Phosphotransferase) domain 1"/>
    <property type="match status" value="1"/>
</dbReference>
<dbReference type="InterPro" id="IPR017441">
    <property type="entry name" value="Protein_kinase_ATP_BS"/>
</dbReference>
<evidence type="ECO:0000256" key="20">
    <source>
        <dbReference type="SAM" id="Phobius"/>
    </source>
</evidence>
<dbReference type="Pfam" id="PF00560">
    <property type="entry name" value="LRR_1"/>
    <property type="match status" value="1"/>
</dbReference>
<keyword evidence="15 22" id="KW-0675">Receptor</keyword>
<feature type="domain" description="Protein kinase" evidence="21">
    <location>
        <begin position="240"/>
        <end position="516"/>
    </location>
</feature>
<dbReference type="GO" id="GO:0004674">
    <property type="term" value="F:protein serine/threonine kinase activity"/>
    <property type="evidence" value="ECO:0007669"/>
    <property type="project" value="UniProtKB-KW"/>
</dbReference>
<gene>
    <name evidence="22" type="ORF">Sangu_2355900</name>
</gene>
<keyword evidence="4" id="KW-0723">Serine/threonine-protein kinase</keyword>
<keyword evidence="6" id="KW-0808">Transferase</keyword>
<dbReference type="InterPro" id="IPR051824">
    <property type="entry name" value="LRR_Rcpt-Like_S/T_Kinase"/>
</dbReference>
<evidence type="ECO:0000256" key="18">
    <source>
        <dbReference type="ARBA" id="ARBA00048679"/>
    </source>
</evidence>
<evidence type="ECO:0000313" key="22">
    <source>
        <dbReference type="EMBL" id="KAL0310612.1"/>
    </source>
</evidence>
<evidence type="ECO:0000259" key="21">
    <source>
        <dbReference type="PROSITE" id="PS50011"/>
    </source>
</evidence>
<dbReference type="GO" id="GO:0005524">
    <property type="term" value="F:ATP binding"/>
    <property type="evidence" value="ECO:0007669"/>
    <property type="project" value="UniProtKB-UniRule"/>
</dbReference>
<dbReference type="InterPro" id="IPR001611">
    <property type="entry name" value="Leu-rich_rpt"/>
</dbReference>
<keyword evidence="13 20" id="KW-1133">Transmembrane helix</keyword>
<dbReference type="SUPFAM" id="SSF56112">
    <property type="entry name" value="Protein kinase-like (PK-like)"/>
    <property type="match status" value="1"/>
</dbReference>
<evidence type="ECO:0000256" key="16">
    <source>
        <dbReference type="ARBA" id="ARBA00023180"/>
    </source>
</evidence>
<comment type="similarity">
    <text evidence="2">Belongs to the protein kinase superfamily. Ser/Thr protein kinase family.</text>
</comment>
<dbReference type="InterPro" id="IPR013210">
    <property type="entry name" value="LRR_N_plant-typ"/>
</dbReference>
<evidence type="ECO:0000256" key="14">
    <source>
        <dbReference type="ARBA" id="ARBA00023136"/>
    </source>
</evidence>
<dbReference type="SMART" id="SM00220">
    <property type="entry name" value="S_TKc"/>
    <property type="match status" value="1"/>
</dbReference>
<evidence type="ECO:0000256" key="15">
    <source>
        <dbReference type="ARBA" id="ARBA00023170"/>
    </source>
</evidence>
<keyword evidence="8" id="KW-0732">Signal</keyword>
<evidence type="ECO:0000256" key="6">
    <source>
        <dbReference type="ARBA" id="ARBA00022679"/>
    </source>
</evidence>
<evidence type="ECO:0000256" key="17">
    <source>
        <dbReference type="ARBA" id="ARBA00047899"/>
    </source>
</evidence>
<sequence length="553" mass="61579">MQQSSYEVCMNRYLCPKGASGTKMVVAALMSVKRELRDINHVLDGWDINSVDPCTWNMVGCSPEGFVISLLLQNNQLSGVIPMEIGKLSELQTLDLPAAKQKQVVWTNSKRCRRPHRSSVLDLSFNNLSGSIPKILAKDYSVAGNIFLCSSASQICMAVPKPVNETSSYTKVSHHHHLVVAVIVGVSCAFVVSILLLICWVHWYRSRVQFTSYVQQDYEFNIGHLKRFSLRELQIATSNFNPKNILGQGGFGVVYKGILPNKAIVAVKRLKDPSFTGEVQFQTEVEMIGLALHRNLLRLYGFCMTPEEKLLVYPYMPNGSVADRLRDPGQEKPTLDWSKRMHIAVGASRGLLYLHEQCNPKIIHRDVKAANILLDESFEAVVGDFGLAKLLDPRDSHVTTAVRGTVGHIAPEYLSTGQSSEKTDVFGFGILLLELITGQKALDAANGQVQKGGMMLDWVKTLYGEKRLEELVDKNLKGNFNWHELEKAVELALKCTQSNPDLRPKMSEVLKILEGINGHTEHSEAQGGVDLCQGQTFSFTWNFSDAREESSVV</sequence>
<keyword evidence="10 19" id="KW-0547">Nucleotide-binding</keyword>
<comment type="caution">
    <text evidence="22">The sequence shown here is derived from an EMBL/GenBank/DDBJ whole genome shotgun (WGS) entry which is preliminary data.</text>
</comment>
<comment type="subcellular location">
    <subcellularLocation>
        <location evidence="1">Membrane</location>
        <topology evidence="1">Single-pass type I membrane protein</topology>
    </subcellularLocation>
</comment>
<reference evidence="22" key="2">
    <citation type="journal article" date="2024" name="Plant">
        <title>Genomic evolution and insights into agronomic trait innovations of Sesamum species.</title>
        <authorList>
            <person name="Miao H."/>
            <person name="Wang L."/>
            <person name="Qu L."/>
            <person name="Liu H."/>
            <person name="Sun Y."/>
            <person name="Le M."/>
            <person name="Wang Q."/>
            <person name="Wei S."/>
            <person name="Zheng Y."/>
            <person name="Lin W."/>
            <person name="Duan Y."/>
            <person name="Cao H."/>
            <person name="Xiong S."/>
            <person name="Wang X."/>
            <person name="Wei L."/>
            <person name="Li C."/>
            <person name="Ma Q."/>
            <person name="Ju M."/>
            <person name="Zhao R."/>
            <person name="Li G."/>
            <person name="Mu C."/>
            <person name="Tian Q."/>
            <person name="Mei H."/>
            <person name="Zhang T."/>
            <person name="Gao T."/>
            <person name="Zhang H."/>
        </authorList>
    </citation>
    <scope>NUCLEOTIDE SEQUENCE</scope>
    <source>
        <strain evidence="22">G01</strain>
    </source>
</reference>
<keyword evidence="7 20" id="KW-0812">Transmembrane</keyword>